<evidence type="ECO:0000313" key="5">
    <source>
        <dbReference type="EMBL" id="PYH63985.1"/>
    </source>
</evidence>
<dbReference type="GO" id="GO:0000981">
    <property type="term" value="F:DNA-binding transcription factor activity, RNA polymerase II-specific"/>
    <property type="evidence" value="ECO:0007669"/>
    <property type="project" value="InterPro"/>
</dbReference>
<protein>
    <recommendedName>
        <fullName evidence="7">Zn(2)-C6 fungal-type domain-containing protein</fullName>
    </recommendedName>
</protein>
<dbReference type="CDD" id="cd12148">
    <property type="entry name" value="fungal_TF_MHR"/>
    <property type="match status" value="1"/>
</dbReference>
<dbReference type="GO" id="GO:0003677">
    <property type="term" value="F:DNA binding"/>
    <property type="evidence" value="ECO:0007669"/>
    <property type="project" value="UniProtKB-KW"/>
</dbReference>
<accession>A0A319AW86</accession>
<dbReference type="PANTHER" id="PTHR47256:SF4">
    <property type="entry name" value="ZN(II)2CYS6 TRANSCRIPTION FACTOR (EUROFUNG)"/>
    <property type="match status" value="1"/>
</dbReference>
<dbReference type="AlphaFoldDB" id="A0A319AW86"/>
<dbReference type="GO" id="GO:0008270">
    <property type="term" value="F:zinc ion binding"/>
    <property type="evidence" value="ECO:0007669"/>
    <property type="project" value="InterPro"/>
</dbReference>
<evidence type="ECO:0000256" key="4">
    <source>
        <dbReference type="ARBA" id="ARBA00023242"/>
    </source>
</evidence>
<keyword evidence="4" id="KW-0539">Nucleus</keyword>
<organism evidence="5 6">
    <name type="scientific">Aspergillus vadensis (strain CBS 113365 / IMI 142717 / IBT 24658)</name>
    <dbReference type="NCBI Taxonomy" id="1448311"/>
    <lineage>
        <taxon>Eukaryota</taxon>
        <taxon>Fungi</taxon>
        <taxon>Dikarya</taxon>
        <taxon>Ascomycota</taxon>
        <taxon>Pezizomycotina</taxon>
        <taxon>Eurotiomycetes</taxon>
        <taxon>Eurotiomycetidae</taxon>
        <taxon>Eurotiales</taxon>
        <taxon>Aspergillaceae</taxon>
        <taxon>Aspergillus</taxon>
        <taxon>Aspergillus subgen. Circumdati</taxon>
    </lineage>
</organism>
<evidence type="ECO:0008006" key="7">
    <source>
        <dbReference type="Google" id="ProtNLM"/>
    </source>
</evidence>
<evidence type="ECO:0000256" key="1">
    <source>
        <dbReference type="ARBA" id="ARBA00023015"/>
    </source>
</evidence>
<keyword evidence="2" id="KW-0238">DNA-binding</keyword>
<proteinExistence type="predicted"/>
<keyword evidence="6" id="KW-1185">Reference proteome</keyword>
<dbReference type="OrthoDB" id="2593732at2759"/>
<dbReference type="Proteomes" id="UP000248405">
    <property type="component" value="Unassembled WGS sequence"/>
</dbReference>
<reference evidence="5" key="1">
    <citation type="submission" date="2016-12" db="EMBL/GenBank/DDBJ databases">
        <title>The genomes of Aspergillus section Nigri reveals drivers in fungal speciation.</title>
        <authorList>
            <consortium name="DOE Joint Genome Institute"/>
            <person name="Vesth T.C."/>
            <person name="Nybo J."/>
            <person name="Theobald S."/>
            <person name="Brandl J."/>
            <person name="Frisvad J.C."/>
            <person name="Nielsen K.F."/>
            <person name="Lyhne E.K."/>
            <person name="Kogle M.E."/>
            <person name="Kuo A."/>
            <person name="Riley R."/>
            <person name="Clum A."/>
            <person name="Nolan M."/>
            <person name="Lipzen A."/>
            <person name="Salamov A."/>
            <person name="Henrissat B."/>
            <person name="Wiebenga A."/>
            <person name="De Vries R.P."/>
            <person name="Grigoriev I.V."/>
            <person name="Mortensen U.H."/>
            <person name="Andersen M.R."/>
            <person name="Baker S.E."/>
        </authorList>
    </citation>
    <scope>NUCLEOTIDE SEQUENCE [LARGE SCALE GENOMIC DNA]</scope>
    <source>
        <strain evidence="5">CBS 113365</strain>
    </source>
</reference>
<evidence type="ECO:0000256" key="2">
    <source>
        <dbReference type="ARBA" id="ARBA00023125"/>
    </source>
</evidence>
<dbReference type="InterPro" id="IPR036864">
    <property type="entry name" value="Zn2-C6_fun-type_DNA-bd_sf"/>
</dbReference>
<dbReference type="InterPro" id="IPR053187">
    <property type="entry name" value="Notoamide_regulator"/>
</dbReference>
<dbReference type="Gene3D" id="4.10.240.10">
    <property type="entry name" value="Zn(2)-C6 fungal-type DNA-binding domain"/>
    <property type="match status" value="1"/>
</dbReference>
<dbReference type="RefSeq" id="XP_025557779.1">
    <property type="nucleotide sequence ID" value="XM_025709205.1"/>
</dbReference>
<dbReference type="SUPFAM" id="SSF57701">
    <property type="entry name" value="Zn2/Cys6 DNA-binding domain"/>
    <property type="match status" value="1"/>
</dbReference>
<evidence type="ECO:0000256" key="3">
    <source>
        <dbReference type="ARBA" id="ARBA00023163"/>
    </source>
</evidence>
<sequence length="593" mass="68045">MTESQSSSRFLAPAPGQLSNVKVPDNVIQGHKHKTAACKTCKQKKLKYRGDPLCQHCVANSIPCLVDAMADMRRKYTMKRKLECLKQAEKTLLQLINTLQKSESKHLEQLLNLIRSNAPFKGLQIFLDQISCLSNNNNKEQPSSQTRNLYHVLDIRCLADSPVHRVPAKPWTSIINDNDLISHLISLVLLTVPHDIFTRGDYFYEEARRLLEEEEGATIPTIQGLLVLFTRMILMGKDRLGWMYLDLAIRTTEKYAESHPPGQESDITIKIIMNRTLWGAFNIILTVTVLLMKYINVKPPQRPRAPVTHGGAHDVWYPYLREVDAVRGHHNYIFNRWCDFCYIIIQISMGFYDVEHLVAPSQMIRFINNIYKQFQKWHAYLPLCLSTEMATVPYILSLHLLYHTTVMQIFGFIRSNREINFDVPTAVHARELSLSSARRMVALLRVYRDKWGIDRMASSTIQWYSISIFTLMESPDSTENRNAFIELCIITQAFSRRFPLAKGILRKIQLSVNQTQMALPEETDSLFTDFQALGSKERDAREFSSFYPHFSSVVQQGLARRGDVGRDALCFSQAKQDTDVSEDDAERDSSADG</sequence>
<keyword evidence="3" id="KW-0804">Transcription</keyword>
<evidence type="ECO:0000313" key="6">
    <source>
        <dbReference type="Proteomes" id="UP000248405"/>
    </source>
</evidence>
<name>A0A319AW86_ASPVC</name>
<dbReference type="EMBL" id="KZ821647">
    <property type="protein sequence ID" value="PYH63985.1"/>
    <property type="molecule type" value="Genomic_DNA"/>
</dbReference>
<gene>
    <name evidence="5" type="ORF">BO88DRAFT_429994</name>
</gene>
<keyword evidence="1" id="KW-0805">Transcription regulation</keyword>
<dbReference type="PANTHER" id="PTHR47256">
    <property type="entry name" value="ZN(II)2CYS6 TRANSCRIPTION FACTOR (EUROFUNG)-RELATED"/>
    <property type="match status" value="1"/>
</dbReference>
<dbReference type="GeneID" id="37213797"/>